<dbReference type="PANTHER" id="PTHR46623:SF6">
    <property type="entry name" value="ALPHA_BETA-HYDROLASES SUPERFAMILY PROTEIN"/>
    <property type="match status" value="1"/>
</dbReference>
<accession>A0A1V2IIG6</accession>
<gene>
    <name evidence="3" type="ORF">BL253_03290</name>
</gene>
<dbReference type="RefSeq" id="WP_076813466.1">
    <property type="nucleotide sequence ID" value="NZ_MOMC01000008.1"/>
</dbReference>
<feature type="domain" description="Dienelactone hydrolase" evidence="2">
    <location>
        <begin position="23"/>
        <end position="239"/>
    </location>
</feature>
<name>A0A1V2IIG6_9ACTN</name>
<dbReference type="EMBL" id="MOMC01000008">
    <property type="protein sequence ID" value="ONH32780.1"/>
    <property type="molecule type" value="Genomic_DNA"/>
</dbReference>
<comment type="caution">
    <text evidence="3">The sequence shown here is derived from an EMBL/GenBank/DDBJ whole genome shotgun (WGS) entry which is preliminary data.</text>
</comment>
<keyword evidence="4" id="KW-1185">Reference proteome</keyword>
<dbReference type="Pfam" id="PF01738">
    <property type="entry name" value="DLH"/>
    <property type="match status" value="1"/>
</dbReference>
<evidence type="ECO:0000313" key="3">
    <source>
        <dbReference type="EMBL" id="ONH32780.1"/>
    </source>
</evidence>
<feature type="region of interest" description="Disordered" evidence="1">
    <location>
        <begin position="1"/>
        <end position="24"/>
    </location>
</feature>
<dbReference type="GO" id="GO:0016787">
    <property type="term" value="F:hydrolase activity"/>
    <property type="evidence" value="ECO:0007669"/>
    <property type="project" value="InterPro"/>
</dbReference>
<evidence type="ECO:0000313" key="4">
    <source>
        <dbReference type="Proteomes" id="UP000188929"/>
    </source>
</evidence>
<dbReference type="InterPro" id="IPR051049">
    <property type="entry name" value="Dienelactone_hydrolase-like"/>
</dbReference>
<organism evidence="3 4">
    <name type="scientific">Pseudofrankia asymbiotica</name>
    <dbReference type="NCBI Taxonomy" id="1834516"/>
    <lineage>
        <taxon>Bacteria</taxon>
        <taxon>Bacillati</taxon>
        <taxon>Actinomycetota</taxon>
        <taxon>Actinomycetes</taxon>
        <taxon>Frankiales</taxon>
        <taxon>Frankiaceae</taxon>
        <taxon>Pseudofrankia</taxon>
    </lineage>
</organism>
<dbReference type="STRING" id="1834516.BL253_03290"/>
<sequence length="244" mass="24915">MSPAHDTPTEVTTPGGAPLTVRAPAGTPRGGVVVVHDARGITPYLRSVCERLAAAGWLAAAPHLYHRQGIAETPAVGGWPTAATDMLAFTGPEIAADVDAALAYLGTAGVGEANRAIIGFCMGGTVALAASTRAPLAAAVSFYGGAVSTPYWDGVAPLVELAPALRSPWLGLYGEEDALITLAEINALRDAAAKAPVPTELVSYPGAGHAFHSDDRAAIYRPEAAADAWSRALAFLDEHATKAA</sequence>
<dbReference type="InterPro" id="IPR002925">
    <property type="entry name" value="Dienelactn_hydro"/>
</dbReference>
<dbReference type="Proteomes" id="UP000188929">
    <property type="component" value="Unassembled WGS sequence"/>
</dbReference>
<evidence type="ECO:0000259" key="2">
    <source>
        <dbReference type="Pfam" id="PF01738"/>
    </source>
</evidence>
<dbReference type="Gene3D" id="3.40.50.1820">
    <property type="entry name" value="alpha/beta hydrolase"/>
    <property type="match status" value="1"/>
</dbReference>
<dbReference type="InterPro" id="IPR029058">
    <property type="entry name" value="AB_hydrolase_fold"/>
</dbReference>
<proteinExistence type="predicted"/>
<protein>
    <submittedName>
        <fullName evidence="3">Carboxymethylenebutenolidase</fullName>
    </submittedName>
</protein>
<evidence type="ECO:0000256" key="1">
    <source>
        <dbReference type="SAM" id="MobiDB-lite"/>
    </source>
</evidence>
<reference evidence="4" key="1">
    <citation type="submission" date="2016-10" db="EMBL/GenBank/DDBJ databases">
        <title>Frankia sp. NRRL B-16386 Genome sequencing.</title>
        <authorList>
            <person name="Ghodhbane-Gtari F."/>
            <person name="Swanson E."/>
            <person name="Gueddou A."/>
            <person name="Hezbri K."/>
            <person name="Ktari K."/>
            <person name="Nouioui I."/>
            <person name="Morris K."/>
            <person name="Simpson S."/>
            <person name="Abebe-Akele F."/>
            <person name="Thomas K."/>
            <person name="Gtari M."/>
            <person name="Tisa L.S."/>
        </authorList>
    </citation>
    <scope>NUCLEOTIDE SEQUENCE [LARGE SCALE GENOMIC DNA]</scope>
    <source>
        <strain evidence="4">NRRL B-16386</strain>
    </source>
</reference>
<dbReference type="AlphaFoldDB" id="A0A1V2IIG6"/>
<dbReference type="SUPFAM" id="SSF53474">
    <property type="entry name" value="alpha/beta-Hydrolases"/>
    <property type="match status" value="1"/>
</dbReference>
<dbReference type="PANTHER" id="PTHR46623">
    <property type="entry name" value="CARBOXYMETHYLENEBUTENOLIDASE-RELATED"/>
    <property type="match status" value="1"/>
</dbReference>
<dbReference type="OrthoDB" id="3208682at2"/>